<feature type="region of interest" description="Disordered" evidence="1">
    <location>
        <begin position="36"/>
        <end position="56"/>
    </location>
</feature>
<reference evidence="2 3" key="1">
    <citation type="journal article" date="2020" name="Nat. Food">
        <title>A phased Vanilla planifolia genome enables genetic improvement of flavour and production.</title>
        <authorList>
            <person name="Hasing T."/>
            <person name="Tang H."/>
            <person name="Brym M."/>
            <person name="Khazi F."/>
            <person name="Huang T."/>
            <person name="Chambers A.H."/>
        </authorList>
    </citation>
    <scope>NUCLEOTIDE SEQUENCE [LARGE SCALE GENOMIC DNA]</scope>
    <source>
        <tissue evidence="2">Leaf</tissue>
    </source>
</reference>
<evidence type="ECO:0000313" key="2">
    <source>
        <dbReference type="EMBL" id="KAG0483300.1"/>
    </source>
</evidence>
<protein>
    <submittedName>
        <fullName evidence="2">Uncharacterized protein</fullName>
    </submittedName>
</protein>
<dbReference type="AlphaFoldDB" id="A0A835R8C0"/>
<organism evidence="2 3">
    <name type="scientific">Vanilla planifolia</name>
    <name type="common">Vanilla</name>
    <dbReference type="NCBI Taxonomy" id="51239"/>
    <lineage>
        <taxon>Eukaryota</taxon>
        <taxon>Viridiplantae</taxon>
        <taxon>Streptophyta</taxon>
        <taxon>Embryophyta</taxon>
        <taxon>Tracheophyta</taxon>
        <taxon>Spermatophyta</taxon>
        <taxon>Magnoliopsida</taxon>
        <taxon>Liliopsida</taxon>
        <taxon>Asparagales</taxon>
        <taxon>Orchidaceae</taxon>
        <taxon>Vanilloideae</taxon>
        <taxon>Vanilleae</taxon>
        <taxon>Vanilla</taxon>
    </lineage>
</organism>
<evidence type="ECO:0000256" key="1">
    <source>
        <dbReference type="SAM" id="MobiDB-lite"/>
    </source>
</evidence>
<name>A0A835R8C0_VANPL</name>
<feature type="compositionally biased region" description="Basic and acidic residues" evidence="1">
    <location>
        <begin position="39"/>
        <end position="56"/>
    </location>
</feature>
<gene>
    <name evidence="2" type="ORF">HPP92_011384</name>
</gene>
<evidence type="ECO:0000313" key="3">
    <source>
        <dbReference type="Proteomes" id="UP000639772"/>
    </source>
</evidence>
<comment type="caution">
    <text evidence="2">The sequence shown here is derived from an EMBL/GenBank/DDBJ whole genome shotgun (WGS) entry which is preliminary data.</text>
</comment>
<proteinExistence type="predicted"/>
<sequence length="56" mass="6856">MDLFGCSGIILFPPRDNSRIRKREIWRSRSIASWHTKRREIEEEKRGNPERRQGFR</sequence>
<dbReference type="Proteomes" id="UP000639772">
    <property type="component" value="Unassembled WGS sequence"/>
</dbReference>
<accession>A0A835R8C0</accession>
<dbReference type="EMBL" id="JADCNM010000005">
    <property type="protein sequence ID" value="KAG0483300.1"/>
    <property type="molecule type" value="Genomic_DNA"/>
</dbReference>